<reference evidence="1 2" key="1">
    <citation type="submission" date="2018-04" db="EMBL/GenBank/DDBJ databases">
        <title>Marixanthomonas spongiae HN-E44 sp. nov., isolated from a marine sponge.</title>
        <authorList>
            <person name="Luo L."/>
            <person name="Zhuang L."/>
        </authorList>
    </citation>
    <scope>NUCLEOTIDE SEQUENCE [LARGE SCALE GENOMIC DNA]</scope>
    <source>
        <strain evidence="1 2">HN-E44</strain>
    </source>
</reference>
<dbReference type="OrthoDB" id="6120799at2"/>
<dbReference type="InterPro" id="IPR036249">
    <property type="entry name" value="Thioredoxin-like_sf"/>
</dbReference>
<name>A0A2U0I442_9FLAO</name>
<keyword evidence="2" id="KW-1185">Reference proteome</keyword>
<proteinExistence type="predicted"/>
<evidence type="ECO:0000313" key="1">
    <source>
        <dbReference type="EMBL" id="PVW15858.1"/>
    </source>
</evidence>
<dbReference type="Gene3D" id="3.40.30.10">
    <property type="entry name" value="Glutaredoxin"/>
    <property type="match status" value="1"/>
</dbReference>
<dbReference type="SUPFAM" id="SSF52833">
    <property type="entry name" value="Thioredoxin-like"/>
    <property type="match status" value="1"/>
</dbReference>
<evidence type="ECO:0000313" key="2">
    <source>
        <dbReference type="Proteomes" id="UP000245962"/>
    </source>
</evidence>
<dbReference type="Pfam" id="PF14595">
    <property type="entry name" value="Thioredoxin_9"/>
    <property type="match status" value="1"/>
</dbReference>
<dbReference type="Proteomes" id="UP000245962">
    <property type="component" value="Unassembled WGS sequence"/>
</dbReference>
<dbReference type="RefSeq" id="WP_116693881.1">
    <property type="nucleotide sequence ID" value="NZ_QEHR01000003.1"/>
</dbReference>
<dbReference type="EMBL" id="QEHR01000003">
    <property type="protein sequence ID" value="PVW15858.1"/>
    <property type="molecule type" value="Genomic_DNA"/>
</dbReference>
<organism evidence="1 2">
    <name type="scientific">Marixanthomonas spongiae</name>
    <dbReference type="NCBI Taxonomy" id="2174845"/>
    <lineage>
        <taxon>Bacteria</taxon>
        <taxon>Pseudomonadati</taxon>
        <taxon>Bacteroidota</taxon>
        <taxon>Flavobacteriia</taxon>
        <taxon>Flavobacteriales</taxon>
        <taxon>Flavobacteriaceae</taxon>
        <taxon>Marixanthomonas</taxon>
    </lineage>
</organism>
<dbReference type="AlphaFoldDB" id="A0A2U0I442"/>
<sequence length="211" mass="24195">MKEVLKNAIVSGMSYNEYNLLFKQLVSEGRTTGKPTDITPEEWQEKVTYTKLNFSRSKRLDKTGFIPETFQQPFKETCENQTWLVISEPWCGDAAQTLPYLNKLASLSDKINLKVVLRDEHPELMDLFLTNGSRSIPKLIVLNDSPEVLAHWGPRSQAATKLVTDYKTEHGQLDDDFKKELQVWYNKEKGKSIISELAKIAKKLCPEKETV</sequence>
<gene>
    <name evidence="1" type="ORF">DDV96_06225</name>
</gene>
<protein>
    <submittedName>
        <fullName evidence="1">Thioredoxin family protein</fullName>
    </submittedName>
</protein>
<accession>A0A2U0I442</accession>
<comment type="caution">
    <text evidence="1">The sequence shown here is derived from an EMBL/GenBank/DDBJ whole genome shotgun (WGS) entry which is preliminary data.</text>
</comment>